<comment type="caution">
    <text evidence="4">The sequence shown here is derived from an EMBL/GenBank/DDBJ whole genome shotgun (WGS) entry which is preliminary data.</text>
</comment>
<dbReference type="CDD" id="cd05300">
    <property type="entry name" value="2-Hacid_dh_1"/>
    <property type="match status" value="1"/>
</dbReference>
<dbReference type="GO" id="GO:0051287">
    <property type="term" value="F:NAD binding"/>
    <property type="evidence" value="ECO:0007669"/>
    <property type="project" value="InterPro"/>
</dbReference>
<dbReference type="Gene3D" id="3.40.50.720">
    <property type="entry name" value="NAD(P)-binding Rossmann-like Domain"/>
    <property type="match status" value="2"/>
</dbReference>
<reference evidence="5 7" key="3">
    <citation type="submission" date="2024-08" db="EMBL/GenBank/DDBJ databases">
        <authorList>
            <person name="Wei W."/>
        </authorList>
    </citation>
    <scope>NUCLEOTIDE SEQUENCE [LARGE SCALE GENOMIC DNA]</scope>
    <source>
        <strain evidence="5 7">XU2</strain>
    </source>
</reference>
<dbReference type="AlphaFoldDB" id="A0A5M8QHC6"/>
<name>A0A5M8QHC6_9BACT</name>
<dbReference type="PANTHER" id="PTHR43333">
    <property type="entry name" value="2-HACID_DH_C DOMAIN-CONTAINING PROTEIN"/>
    <property type="match status" value="1"/>
</dbReference>
<evidence type="ECO:0000313" key="4">
    <source>
        <dbReference type="EMBL" id="KAA6434233.1"/>
    </source>
</evidence>
<dbReference type="EMBL" id="VKKZ01000020">
    <property type="protein sequence ID" value="KAA6434233.1"/>
    <property type="molecule type" value="Genomic_DNA"/>
</dbReference>
<evidence type="ECO:0000256" key="1">
    <source>
        <dbReference type="ARBA" id="ARBA00023002"/>
    </source>
</evidence>
<proteinExistence type="predicted"/>
<dbReference type="InterPro" id="IPR036291">
    <property type="entry name" value="NAD(P)-bd_dom_sf"/>
</dbReference>
<accession>A0A5M8QHC6</accession>
<evidence type="ECO:0000313" key="7">
    <source>
        <dbReference type="Proteomes" id="UP001570846"/>
    </source>
</evidence>
<reference evidence="4 6" key="1">
    <citation type="submission" date="2019-07" db="EMBL/GenBank/DDBJ databases">
        <authorList>
            <person name="Qu J.-H."/>
        </authorList>
    </citation>
    <scope>NUCLEOTIDE SEQUENCE [LARGE SCALE GENOMIC DNA]</scope>
    <source>
        <strain evidence="4 6">MDT1-10-3</strain>
    </source>
</reference>
<evidence type="ECO:0000259" key="3">
    <source>
        <dbReference type="Pfam" id="PF02826"/>
    </source>
</evidence>
<feature type="domain" description="D-isomer specific 2-hydroxyacid dehydrogenase NAD-binding" evidence="3">
    <location>
        <begin position="103"/>
        <end position="273"/>
    </location>
</feature>
<evidence type="ECO:0000313" key="6">
    <source>
        <dbReference type="Proteomes" id="UP000323866"/>
    </source>
</evidence>
<gene>
    <name evidence="5" type="ORF">ACD591_20680</name>
    <name evidence="4" type="ORF">FOE74_08470</name>
</gene>
<dbReference type="EMBL" id="JBGOGF010000016">
    <property type="protein sequence ID" value="MFA1773728.1"/>
    <property type="molecule type" value="Genomic_DNA"/>
</dbReference>
<dbReference type="PANTHER" id="PTHR43333:SF1">
    <property type="entry name" value="D-ISOMER SPECIFIC 2-HYDROXYACID DEHYDROGENASE NAD-BINDING DOMAIN-CONTAINING PROTEIN"/>
    <property type="match status" value="1"/>
</dbReference>
<keyword evidence="1" id="KW-0560">Oxidoreductase</keyword>
<evidence type="ECO:0000256" key="2">
    <source>
        <dbReference type="ARBA" id="ARBA00023027"/>
    </source>
</evidence>
<keyword evidence="2" id="KW-0520">NAD</keyword>
<dbReference type="OrthoDB" id="9805416at2"/>
<dbReference type="Proteomes" id="UP001570846">
    <property type="component" value="Unassembled WGS sequence"/>
</dbReference>
<organism evidence="4 6">
    <name type="scientific">Rufibacter glacialis</name>
    <dbReference type="NCBI Taxonomy" id="1259555"/>
    <lineage>
        <taxon>Bacteria</taxon>
        <taxon>Pseudomonadati</taxon>
        <taxon>Bacteroidota</taxon>
        <taxon>Cytophagia</taxon>
        <taxon>Cytophagales</taxon>
        <taxon>Hymenobacteraceae</taxon>
        <taxon>Rufibacter</taxon>
    </lineage>
</organism>
<protein>
    <submittedName>
        <fullName evidence="4">D-2-hydroxyacid dehydrogenase</fullName>
    </submittedName>
</protein>
<dbReference type="RefSeq" id="WP_149098177.1">
    <property type="nucleotide sequence ID" value="NZ_BMMG01000003.1"/>
</dbReference>
<dbReference type="Pfam" id="PF02826">
    <property type="entry name" value="2-Hacid_dh_C"/>
    <property type="match status" value="1"/>
</dbReference>
<dbReference type="GO" id="GO:0016491">
    <property type="term" value="F:oxidoreductase activity"/>
    <property type="evidence" value="ECO:0007669"/>
    <property type="project" value="UniProtKB-KW"/>
</dbReference>
<dbReference type="InterPro" id="IPR006140">
    <property type="entry name" value="D-isomer_DH_NAD-bd"/>
</dbReference>
<dbReference type="Proteomes" id="UP000323866">
    <property type="component" value="Unassembled WGS sequence"/>
</dbReference>
<keyword evidence="7" id="KW-1185">Reference proteome</keyword>
<reference evidence="4 6" key="2">
    <citation type="submission" date="2019-09" db="EMBL/GenBank/DDBJ databases">
        <title>A bacterium isolated from glacier soil.</title>
        <authorList>
            <person name="Liu Q."/>
        </authorList>
    </citation>
    <scope>NUCLEOTIDE SEQUENCE [LARGE SCALE GENOMIC DNA]</scope>
    <source>
        <strain evidence="4 6">MDT1-10-3</strain>
    </source>
</reference>
<dbReference type="SUPFAM" id="SSF51735">
    <property type="entry name" value="NAD(P)-binding Rossmann-fold domains"/>
    <property type="match status" value="1"/>
</dbReference>
<sequence length="310" mass="33730">MNLFIFADLDLNQQTYLSSQLPATITPYFYSGDSSKESEDAFAAADLLFGNPPSSWFQISSPALLFWQLESAGFDQYQQVELTGQVANMGDYFAQPCAETVVAGVLAFYRGLPSLLRLQGEKTWQGKEVRARLELLGHKTAIILGAGTIAQAIKRILEGFGTSVKLSAKTNPAAQILSYDDLLAQLPKTDLVINTLPGNLDNYVSEAFLQKMKQGSVYANVGRGNTTDEAALIKALKEGHLAGAVLDVTEQEPLPAQSPLWELDNVVLTQHTGGGQALEVEGKIDRFLKNLQLFLAGQEVPDKVTLSRGY</sequence>
<evidence type="ECO:0000313" key="5">
    <source>
        <dbReference type="EMBL" id="MFA1773728.1"/>
    </source>
</evidence>